<accession>R7TBU6</accession>
<dbReference type="HOGENOM" id="CLU_2135872_0_0_1"/>
<organism evidence="2">
    <name type="scientific">Capitella teleta</name>
    <name type="common">Polychaete worm</name>
    <dbReference type="NCBI Taxonomy" id="283909"/>
    <lineage>
        <taxon>Eukaryota</taxon>
        <taxon>Metazoa</taxon>
        <taxon>Spiralia</taxon>
        <taxon>Lophotrochozoa</taxon>
        <taxon>Annelida</taxon>
        <taxon>Polychaeta</taxon>
        <taxon>Sedentaria</taxon>
        <taxon>Scolecida</taxon>
        <taxon>Capitellidae</taxon>
        <taxon>Capitella</taxon>
    </lineage>
</organism>
<dbReference type="EMBL" id="AMQN01002997">
    <property type="status" value="NOT_ANNOTATED_CDS"/>
    <property type="molecule type" value="Genomic_DNA"/>
</dbReference>
<dbReference type="Proteomes" id="UP000014760">
    <property type="component" value="Unassembled WGS sequence"/>
</dbReference>
<evidence type="ECO:0000256" key="1">
    <source>
        <dbReference type="SAM" id="Phobius"/>
    </source>
</evidence>
<keyword evidence="1" id="KW-0472">Membrane</keyword>
<sequence>MAYSPFLGLYIAVTLGILILCLVYALRRKKMKLCNNDEKVDEEDNLEWILRDRRIWARPSYHVDMKELTVITEAPRICNRIKQAALMYEQGIVVQQINPECPLHGTVALRPYT</sequence>
<proteinExistence type="predicted"/>
<evidence type="ECO:0000313" key="2">
    <source>
        <dbReference type="EMBL" id="ELT90962.1"/>
    </source>
</evidence>
<reference evidence="2 4" key="2">
    <citation type="journal article" date="2013" name="Nature">
        <title>Insights into bilaterian evolution from three spiralian genomes.</title>
        <authorList>
            <person name="Simakov O."/>
            <person name="Marletaz F."/>
            <person name="Cho S.J."/>
            <person name="Edsinger-Gonzales E."/>
            <person name="Havlak P."/>
            <person name="Hellsten U."/>
            <person name="Kuo D.H."/>
            <person name="Larsson T."/>
            <person name="Lv J."/>
            <person name="Arendt D."/>
            <person name="Savage R."/>
            <person name="Osoegawa K."/>
            <person name="de Jong P."/>
            <person name="Grimwood J."/>
            <person name="Chapman J.A."/>
            <person name="Shapiro H."/>
            <person name="Aerts A."/>
            <person name="Otillar R.P."/>
            <person name="Terry A.Y."/>
            <person name="Boore J.L."/>
            <person name="Grigoriev I.V."/>
            <person name="Lindberg D.R."/>
            <person name="Seaver E.C."/>
            <person name="Weisblat D.A."/>
            <person name="Putnam N.H."/>
            <person name="Rokhsar D.S."/>
        </authorList>
    </citation>
    <scope>NUCLEOTIDE SEQUENCE</scope>
    <source>
        <strain evidence="2 4">I ESC-2004</strain>
    </source>
</reference>
<evidence type="ECO:0000313" key="4">
    <source>
        <dbReference type="Proteomes" id="UP000014760"/>
    </source>
</evidence>
<reference evidence="3" key="3">
    <citation type="submission" date="2015-06" db="UniProtKB">
        <authorList>
            <consortium name="EnsemblMetazoa"/>
        </authorList>
    </citation>
    <scope>IDENTIFICATION</scope>
</reference>
<protein>
    <submittedName>
        <fullName evidence="2 3">Uncharacterized protein</fullName>
    </submittedName>
</protein>
<keyword evidence="1" id="KW-0812">Transmembrane</keyword>
<keyword evidence="1" id="KW-1133">Transmembrane helix</keyword>
<evidence type="ECO:0000313" key="3">
    <source>
        <dbReference type="EnsemblMetazoa" id="CapteP196950"/>
    </source>
</evidence>
<dbReference type="EMBL" id="KB310691">
    <property type="protein sequence ID" value="ELT90962.1"/>
    <property type="molecule type" value="Genomic_DNA"/>
</dbReference>
<dbReference type="AlphaFoldDB" id="R7TBU6"/>
<name>R7TBU6_CAPTE</name>
<gene>
    <name evidence="2" type="ORF">CAPTEDRAFT_196950</name>
</gene>
<feature type="transmembrane region" description="Helical" evidence="1">
    <location>
        <begin position="6"/>
        <end position="26"/>
    </location>
</feature>
<dbReference type="EnsemblMetazoa" id="CapteT196950">
    <property type="protein sequence ID" value="CapteP196950"/>
    <property type="gene ID" value="CapteG196950"/>
</dbReference>
<reference evidence="4" key="1">
    <citation type="submission" date="2012-12" db="EMBL/GenBank/DDBJ databases">
        <authorList>
            <person name="Hellsten U."/>
            <person name="Grimwood J."/>
            <person name="Chapman J.A."/>
            <person name="Shapiro H."/>
            <person name="Aerts A."/>
            <person name="Otillar R.P."/>
            <person name="Terry A.Y."/>
            <person name="Boore J.L."/>
            <person name="Simakov O."/>
            <person name="Marletaz F."/>
            <person name="Cho S.-J."/>
            <person name="Edsinger-Gonzales E."/>
            <person name="Havlak P."/>
            <person name="Kuo D.-H."/>
            <person name="Larsson T."/>
            <person name="Lv J."/>
            <person name="Arendt D."/>
            <person name="Savage R."/>
            <person name="Osoegawa K."/>
            <person name="de Jong P."/>
            <person name="Lindberg D.R."/>
            <person name="Seaver E.C."/>
            <person name="Weisblat D.A."/>
            <person name="Putnam N.H."/>
            <person name="Grigoriev I.V."/>
            <person name="Rokhsar D.S."/>
        </authorList>
    </citation>
    <scope>NUCLEOTIDE SEQUENCE</scope>
    <source>
        <strain evidence="4">I ESC-2004</strain>
    </source>
</reference>
<keyword evidence="4" id="KW-1185">Reference proteome</keyword>